<gene>
    <name evidence="2" type="ORF">GCM10022277_34240</name>
</gene>
<evidence type="ECO:0000313" key="3">
    <source>
        <dbReference type="Proteomes" id="UP001501565"/>
    </source>
</evidence>
<evidence type="ECO:0000259" key="1">
    <source>
        <dbReference type="Pfam" id="PF07238"/>
    </source>
</evidence>
<protein>
    <recommendedName>
        <fullName evidence="1">PilZ domain-containing protein</fullName>
    </recommendedName>
</protein>
<dbReference type="Gene3D" id="2.40.10.220">
    <property type="entry name" value="predicted glycosyltransferase like domains"/>
    <property type="match status" value="1"/>
</dbReference>
<accession>A0ABP7N3I9</accession>
<evidence type="ECO:0000313" key="2">
    <source>
        <dbReference type="EMBL" id="GAA3934836.1"/>
    </source>
</evidence>
<reference evidence="3" key="1">
    <citation type="journal article" date="2019" name="Int. J. Syst. Evol. Microbiol.">
        <title>The Global Catalogue of Microorganisms (GCM) 10K type strain sequencing project: providing services to taxonomists for standard genome sequencing and annotation.</title>
        <authorList>
            <consortium name="The Broad Institute Genomics Platform"/>
            <consortium name="The Broad Institute Genome Sequencing Center for Infectious Disease"/>
            <person name="Wu L."/>
            <person name="Ma J."/>
        </authorList>
    </citation>
    <scope>NUCLEOTIDE SEQUENCE [LARGE SCALE GENOMIC DNA]</scope>
    <source>
        <strain evidence="3">JCM 17551</strain>
    </source>
</reference>
<dbReference type="RefSeq" id="WP_344799818.1">
    <property type="nucleotide sequence ID" value="NZ_BAABBN010000012.1"/>
</dbReference>
<dbReference type="InterPro" id="IPR009875">
    <property type="entry name" value="PilZ_domain"/>
</dbReference>
<feature type="domain" description="PilZ" evidence="1">
    <location>
        <begin position="92"/>
        <end position="179"/>
    </location>
</feature>
<comment type="caution">
    <text evidence="2">The sequence shown here is derived from an EMBL/GenBank/DDBJ whole genome shotgun (WGS) entry which is preliminary data.</text>
</comment>
<dbReference type="Pfam" id="PF07238">
    <property type="entry name" value="PilZ"/>
    <property type="match status" value="1"/>
</dbReference>
<sequence length="193" mass="22322">MASEQREYIRIKDKAIIRLSFLSEKPLINNEFPLPLPPHFKLLNQIVAAEAEEGNLLHAIETDSSSTAKYFKIVNAKIESLAKLILASHPESNKYPEQNVSISETGIDFYHSKPASAESFVAINMIFLPNYLSFEVYAKVITCEPIEDNELNLDPMYRYGLQFVNIEEHDRDKIARRIFHKQLEERRKQRLGQ</sequence>
<dbReference type="Proteomes" id="UP001501565">
    <property type="component" value="Unassembled WGS sequence"/>
</dbReference>
<organism evidence="2 3">
    <name type="scientific">Litoribacillus peritrichatus</name>
    <dbReference type="NCBI Taxonomy" id="718191"/>
    <lineage>
        <taxon>Bacteria</taxon>
        <taxon>Pseudomonadati</taxon>
        <taxon>Pseudomonadota</taxon>
        <taxon>Gammaproteobacteria</taxon>
        <taxon>Oceanospirillales</taxon>
        <taxon>Oceanospirillaceae</taxon>
        <taxon>Litoribacillus</taxon>
    </lineage>
</organism>
<dbReference type="EMBL" id="BAABBN010000012">
    <property type="protein sequence ID" value="GAA3934836.1"/>
    <property type="molecule type" value="Genomic_DNA"/>
</dbReference>
<name>A0ABP7N3I9_9GAMM</name>
<keyword evidence="3" id="KW-1185">Reference proteome</keyword>
<proteinExistence type="predicted"/>